<evidence type="ECO:0000256" key="1">
    <source>
        <dbReference type="ARBA" id="ARBA00001947"/>
    </source>
</evidence>
<protein>
    <recommendedName>
        <fullName evidence="12">PDZ domain-containing protein</fullName>
    </recommendedName>
</protein>
<dbReference type="Gene3D" id="2.30.42.10">
    <property type="match status" value="1"/>
</dbReference>
<dbReference type="SUPFAM" id="SSF50156">
    <property type="entry name" value="PDZ domain-like"/>
    <property type="match status" value="1"/>
</dbReference>
<keyword evidence="7" id="KW-0862">Zinc</keyword>
<dbReference type="InterPro" id="IPR036034">
    <property type="entry name" value="PDZ_sf"/>
</dbReference>
<evidence type="ECO:0000256" key="6">
    <source>
        <dbReference type="ARBA" id="ARBA00022801"/>
    </source>
</evidence>
<sequence length="365" mass="39708">MFTLLIFLIVIAVLVLSHEFGHFIVAKWKGMRVDEFGFGFPPRLFGKQYGETTYTFNLLPFGGFVKIWGEDDMEGASDPRNFAARNAWDRFLVLVAGVGMNFVLAYVLFTFGHAIGIPSVVGAGEGARDAMVRVVDVVPGSPAAEAGVKAGDSILELIPSSDTESSWHSRNVNVSEIEQVQDFVKMHAGVEITMVVERVHEKLLLPITLRNEAPPGEGLLGIAMAKVGIVRTPWYRAPWEGLLTTISTTKFVAEGLAFFFANIFSSDVINSVAGPVGIAKVAGEANALGFIYLLQLVAVLSINLAILNILPIPALDGGRVLFLIIEKLRGKPVGVHISQFAHTAGFLVLIFLMLVVTYFDLTRIF</sequence>
<reference evidence="13 14" key="1">
    <citation type="journal article" date="2016" name="Nat. Commun.">
        <title>Thousands of microbial genomes shed light on interconnected biogeochemical processes in an aquifer system.</title>
        <authorList>
            <person name="Anantharaman K."/>
            <person name="Brown C.T."/>
            <person name="Hug L.A."/>
            <person name="Sharon I."/>
            <person name="Castelle C.J."/>
            <person name="Probst A.J."/>
            <person name="Thomas B.C."/>
            <person name="Singh A."/>
            <person name="Wilkins M.J."/>
            <person name="Karaoz U."/>
            <person name="Brodie E.L."/>
            <person name="Williams K.H."/>
            <person name="Hubbard S.S."/>
            <person name="Banfield J.F."/>
        </authorList>
    </citation>
    <scope>NUCLEOTIDE SEQUENCE [LARGE SCALE GENOMIC DNA]</scope>
</reference>
<comment type="caution">
    <text evidence="13">The sequence shown here is derived from an EMBL/GenBank/DDBJ whole genome shotgun (WGS) entry which is preliminary data.</text>
</comment>
<dbReference type="Proteomes" id="UP000176576">
    <property type="component" value="Unassembled WGS sequence"/>
</dbReference>
<comment type="cofactor">
    <cofactor evidence="1">
        <name>Zn(2+)</name>
        <dbReference type="ChEBI" id="CHEBI:29105"/>
    </cofactor>
</comment>
<evidence type="ECO:0000256" key="7">
    <source>
        <dbReference type="ARBA" id="ARBA00022833"/>
    </source>
</evidence>
<dbReference type="Pfam" id="PF02163">
    <property type="entry name" value="Peptidase_M50"/>
    <property type="match status" value="1"/>
</dbReference>
<feature type="transmembrane region" description="Helical" evidence="11">
    <location>
        <begin position="290"/>
        <end position="312"/>
    </location>
</feature>
<proteinExistence type="inferred from homology"/>
<evidence type="ECO:0000256" key="3">
    <source>
        <dbReference type="ARBA" id="ARBA00007931"/>
    </source>
</evidence>
<feature type="transmembrane region" description="Helical" evidence="11">
    <location>
        <begin position="340"/>
        <end position="361"/>
    </location>
</feature>
<comment type="subcellular location">
    <subcellularLocation>
        <location evidence="2">Membrane</location>
        <topology evidence="2">Multi-pass membrane protein</topology>
    </subcellularLocation>
</comment>
<comment type="similarity">
    <text evidence="3">Belongs to the peptidase M50B family.</text>
</comment>
<dbReference type="InterPro" id="IPR008915">
    <property type="entry name" value="Peptidase_M50"/>
</dbReference>
<keyword evidence="10 11" id="KW-0472">Membrane</keyword>
<keyword evidence="9" id="KW-0482">Metalloprotease</keyword>
<dbReference type="GO" id="GO:0004222">
    <property type="term" value="F:metalloendopeptidase activity"/>
    <property type="evidence" value="ECO:0007669"/>
    <property type="project" value="InterPro"/>
</dbReference>
<evidence type="ECO:0000256" key="2">
    <source>
        <dbReference type="ARBA" id="ARBA00004141"/>
    </source>
</evidence>
<dbReference type="InterPro" id="IPR001478">
    <property type="entry name" value="PDZ"/>
</dbReference>
<dbReference type="CDD" id="cd06163">
    <property type="entry name" value="S2P-M50_PDZ_RseP-like"/>
    <property type="match status" value="1"/>
</dbReference>
<name>A0A1G2G484_9BACT</name>
<dbReference type="InterPro" id="IPR004387">
    <property type="entry name" value="Pept_M50_Zn"/>
</dbReference>
<keyword evidence="8 11" id="KW-1133">Transmembrane helix</keyword>
<keyword evidence="6" id="KW-0378">Hydrolase</keyword>
<dbReference type="PROSITE" id="PS50106">
    <property type="entry name" value="PDZ"/>
    <property type="match status" value="1"/>
</dbReference>
<dbReference type="AlphaFoldDB" id="A0A1G2G484"/>
<dbReference type="EMBL" id="MHNN01000025">
    <property type="protein sequence ID" value="OGZ45034.1"/>
    <property type="molecule type" value="Genomic_DNA"/>
</dbReference>
<gene>
    <name evidence="13" type="ORF">A3J54_03250</name>
</gene>
<dbReference type="GO" id="GO:0006508">
    <property type="term" value="P:proteolysis"/>
    <property type="evidence" value="ECO:0007669"/>
    <property type="project" value="UniProtKB-KW"/>
</dbReference>
<evidence type="ECO:0000256" key="8">
    <source>
        <dbReference type="ARBA" id="ARBA00022989"/>
    </source>
</evidence>
<dbReference type="PANTHER" id="PTHR42837">
    <property type="entry name" value="REGULATOR OF SIGMA-E PROTEASE RSEP"/>
    <property type="match status" value="1"/>
</dbReference>
<evidence type="ECO:0000256" key="4">
    <source>
        <dbReference type="ARBA" id="ARBA00022670"/>
    </source>
</evidence>
<keyword evidence="4" id="KW-0645">Protease</keyword>
<evidence type="ECO:0000313" key="14">
    <source>
        <dbReference type="Proteomes" id="UP000176576"/>
    </source>
</evidence>
<dbReference type="PANTHER" id="PTHR42837:SF2">
    <property type="entry name" value="MEMBRANE METALLOPROTEASE ARASP2, CHLOROPLASTIC-RELATED"/>
    <property type="match status" value="1"/>
</dbReference>
<feature type="domain" description="PDZ" evidence="12">
    <location>
        <begin position="112"/>
        <end position="157"/>
    </location>
</feature>
<evidence type="ECO:0000256" key="10">
    <source>
        <dbReference type="ARBA" id="ARBA00023136"/>
    </source>
</evidence>
<dbReference type="STRING" id="1802117.A3J54_03250"/>
<accession>A0A1G2G484</accession>
<evidence type="ECO:0000256" key="5">
    <source>
        <dbReference type="ARBA" id="ARBA00022692"/>
    </source>
</evidence>
<keyword evidence="5 11" id="KW-0812">Transmembrane</keyword>
<evidence type="ECO:0000313" key="13">
    <source>
        <dbReference type="EMBL" id="OGZ45034.1"/>
    </source>
</evidence>
<feature type="transmembrane region" description="Helical" evidence="11">
    <location>
        <begin position="91"/>
        <end position="109"/>
    </location>
</feature>
<evidence type="ECO:0000256" key="11">
    <source>
        <dbReference type="SAM" id="Phobius"/>
    </source>
</evidence>
<dbReference type="GO" id="GO:0016020">
    <property type="term" value="C:membrane"/>
    <property type="evidence" value="ECO:0007669"/>
    <property type="project" value="UniProtKB-SubCell"/>
</dbReference>
<evidence type="ECO:0000259" key="12">
    <source>
        <dbReference type="PROSITE" id="PS50106"/>
    </source>
</evidence>
<organism evidence="13 14">
    <name type="scientific">Candidatus Ryanbacteria bacterium RIFCSPHIGHO2_02_FULL_45_13b</name>
    <dbReference type="NCBI Taxonomy" id="1802117"/>
    <lineage>
        <taxon>Bacteria</taxon>
        <taxon>Candidatus Ryaniibacteriota</taxon>
    </lineage>
</organism>
<evidence type="ECO:0000256" key="9">
    <source>
        <dbReference type="ARBA" id="ARBA00023049"/>
    </source>
</evidence>